<evidence type="ECO:0000313" key="2">
    <source>
        <dbReference type="EMBL" id="ABG83822.1"/>
    </source>
</evidence>
<keyword evidence="3" id="KW-1185">Reference proteome</keyword>
<keyword evidence="1" id="KW-0472">Membrane</keyword>
<dbReference type="PaxDb" id="195103-CPF_2561"/>
<accession>A0A0H2YS80</accession>
<gene>
    <name evidence="2" type="ordered locus">CPF_2561</name>
</gene>
<name>A0A0H2YS80_CLOP1</name>
<sequence length="702" mass="78252">MLYMKKKKGASLAYVIVVLAIIATIGTAIVSLSLANYKAIIVDSKKTQNLYMSESGLDEAKVKINNLTSKAVEAGNDAVTKSSIENLTSENIESTQNEIFKKEYKKYIHNNLKSLFKIKEGHVLFNTKGFKYEKEDNYYDIELVFINNNKLDLDNGINQLSDLDKNFIFVLPKNKKSDKEILSLRLNSKFNVKDGNEIKNYKDVSLTFEIEVPDYNGAYYTEKIPVYNIWQQGLVVGENLNINQNSNLNINGSVYVSANYNFEDNKSYKNESQNKNASGIIISGGDLSIDNGTLVSKQDIILNGENGELKVLSSLGGNNGGVYTHNLGIYSFENLNSNKVFGNSKNLKGNKIETKVPVYTMNDLIMNGLNSTIKLQDGFYGINSNSGDKTLTGEKQNSSAIIINSKDLGNGSSLDIKNKSVIMGSAYINTLGESYQTGESLAVKGNYIAYTYAVKDKNVEFKYYNPLQLVESINGDSSLDAKARYFKEASKSFNIKSSGIKLPNADNVISVGVTVDGNNDIKGNNLVLDDIKKIREKYVDNYFKKVNSINTETTISREKKYTNKITKDNDLIYIDINNGANVLKNIENSPLKIKDKLITINKSCNGIIITDKDIKIDSSIDFKGTIITTGNLDVLNKDTAKKQNISITYDEEYLKQLIGSNYEYFKGIFTGNPDSTYLLVKSEKDINDITLDLVKTSNWEVN</sequence>
<evidence type="ECO:0000313" key="3">
    <source>
        <dbReference type="Proteomes" id="UP000001823"/>
    </source>
</evidence>
<organism evidence="2 3">
    <name type="scientific">Clostridium perfringens (strain ATCC 13124 / DSM 756 / JCM 1290 / NCIMB 6125 / NCTC 8237 / Type A)</name>
    <dbReference type="NCBI Taxonomy" id="195103"/>
    <lineage>
        <taxon>Bacteria</taxon>
        <taxon>Bacillati</taxon>
        <taxon>Bacillota</taxon>
        <taxon>Clostridia</taxon>
        <taxon>Eubacteriales</taxon>
        <taxon>Clostridiaceae</taxon>
        <taxon>Clostridium</taxon>
    </lineage>
</organism>
<dbReference type="eggNOG" id="ENOG50332R9">
    <property type="taxonomic scope" value="Bacteria"/>
</dbReference>
<feature type="transmembrane region" description="Helical" evidence="1">
    <location>
        <begin position="12"/>
        <end position="35"/>
    </location>
</feature>
<keyword evidence="1" id="KW-0812">Transmembrane</keyword>
<proteinExistence type="predicted"/>
<dbReference type="RefSeq" id="WP_011591097.1">
    <property type="nucleotide sequence ID" value="NC_008261.1"/>
</dbReference>
<evidence type="ECO:0000256" key="1">
    <source>
        <dbReference type="SAM" id="Phobius"/>
    </source>
</evidence>
<dbReference type="HOGENOM" id="CLU_020664_0_0_9"/>
<dbReference type="KEGG" id="cpf:CPF_2561"/>
<keyword evidence="1" id="KW-1133">Transmembrane helix</keyword>
<dbReference type="Proteomes" id="UP000001823">
    <property type="component" value="Chromosome"/>
</dbReference>
<dbReference type="STRING" id="195103.CPF_2561"/>
<protein>
    <submittedName>
        <fullName evidence="2">Uncharacterized protein</fullName>
    </submittedName>
</protein>
<reference evidence="2 3" key="1">
    <citation type="journal article" date="2006" name="Genome Res.">
        <title>Skewed genomic variability in strains of the toxigenic bacterial pathogen, Clostridium perfringens.</title>
        <authorList>
            <person name="Myers G.S."/>
            <person name="Rasko D.A."/>
            <person name="Cheung J.K."/>
            <person name="Ravel J."/>
            <person name="Seshadri R."/>
            <person name="Deboy R.T."/>
            <person name="Ren Q."/>
            <person name="Varga J."/>
            <person name="Awad M.M."/>
            <person name="Brinkac L.M."/>
            <person name="Daugherty S.C."/>
            <person name="Haft D.H."/>
            <person name="Dodson R.J."/>
            <person name="Madupu R."/>
            <person name="Nelson W.C."/>
            <person name="Rosovitz M.J."/>
            <person name="Sullivan S.A."/>
            <person name="Khouri H."/>
            <person name="Dimitrov G.I."/>
            <person name="Watkins K.L."/>
            <person name="Mulligan S."/>
            <person name="Benton J."/>
            <person name="Radune D."/>
            <person name="Fisher D.J."/>
            <person name="Atkins H.S."/>
            <person name="Hiscox T."/>
            <person name="Jost B.H."/>
            <person name="Billington S.J."/>
            <person name="Songer J.G."/>
            <person name="McClane B.A."/>
            <person name="Titball R.W."/>
            <person name="Rood J.I."/>
            <person name="Melville S.B."/>
            <person name="Paulsen I.T."/>
        </authorList>
    </citation>
    <scope>NUCLEOTIDE SEQUENCE [LARGE SCALE GENOMIC DNA]</scope>
    <source>
        <strain evidence="3">ATCC 13124 / DSM 756 / JCM 1290 / NCIMB 6125 / NCTC 8237 / S 107 / Type A</strain>
    </source>
</reference>
<dbReference type="EMBL" id="CP000246">
    <property type="protein sequence ID" value="ABG83822.1"/>
    <property type="molecule type" value="Genomic_DNA"/>
</dbReference>
<dbReference type="AlphaFoldDB" id="A0A0H2YS80"/>